<sequence>MSHLERLKDLWRKYGVVAIGTYLTMYGAVLGSMYLAIDQGWVRTNKRTSSKGEGQSDESFNLVTTTNKWGFNVVAKMESPRELQDRHVLAGVDRDQVHGAGEAGADHRRDAEDRALLGTSAQAAAQSPARHYDEDEAGGEEAVEGCESSELASGELSADAHAPAASEAASQSLAVVTLKNFVSGTMGGGCEAVVGYPLETVKARMQTQQSGAKAFSGPLDCLRKSLQEGGVTSLYRGASPQIFRSAMRYRDIVLDVEL</sequence>
<comment type="caution">
    <text evidence="13">The sequence shown here is derived from an EMBL/GenBank/DDBJ whole genome shotgun (WGS) entry which is preliminary data.</text>
</comment>
<dbReference type="InterPro" id="IPR023395">
    <property type="entry name" value="MCP_dom_sf"/>
</dbReference>
<evidence type="ECO:0000256" key="11">
    <source>
        <dbReference type="SAM" id="Phobius"/>
    </source>
</evidence>
<dbReference type="OrthoDB" id="426386at2759"/>
<keyword evidence="5 11" id="KW-1133">Transmembrane helix</keyword>
<evidence type="ECO:0000256" key="6">
    <source>
        <dbReference type="ARBA" id="ARBA00023128"/>
    </source>
</evidence>
<dbReference type="Proteomes" id="UP001165083">
    <property type="component" value="Unassembled WGS sequence"/>
</dbReference>
<keyword evidence="3 8" id="KW-0812">Transmembrane</keyword>
<proteinExistence type="inferred from homology"/>
<feature type="transmembrane region" description="Helical" evidence="11">
    <location>
        <begin position="14"/>
        <end position="37"/>
    </location>
</feature>
<evidence type="ECO:0000256" key="2">
    <source>
        <dbReference type="ARBA" id="ARBA00006375"/>
    </source>
</evidence>
<dbReference type="GO" id="GO:0005743">
    <property type="term" value="C:mitochondrial inner membrane"/>
    <property type="evidence" value="ECO:0007669"/>
    <property type="project" value="UniProtKB-SubCell"/>
</dbReference>
<evidence type="ECO:0000256" key="8">
    <source>
        <dbReference type="PROSITE-ProRule" id="PRU00282"/>
    </source>
</evidence>
<reference evidence="13" key="1">
    <citation type="submission" date="2023-04" db="EMBL/GenBank/DDBJ databases">
        <title>Phytophthora lilii NBRC 32176.</title>
        <authorList>
            <person name="Ichikawa N."/>
            <person name="Sato H."/>
            <person name="Tonouchi N."/>
        </authorList>
    </citation>
    <scope>NUCLEOTIDE SEQUENCE</scope>
    <source>
        <strain evidence="13">NBRC 32176</strain>
    </source>
</reference>
<dbReference type="AlphaFoldDB" id="A0A9W6TN94"/>
<organism evidence="13 14">
    <name type="scientific">Phytophthora lilii</name>
    <dbReference type="NCBI Taxonomy" id="2077276"/>
    <lineage>
        <taxon>Eukaryota</taxon>
        <taxon>Sar</taxon>
        <taxon>Stramenopiles</taxon>
        <taxon>Oomycota</taxon>
        <taxon>Peronosporomycetes</taxon>
        <taxon>Peronosporales</taxon>
        <taxon>Peronosporaceae</taxon>
        <taxon>Phytophthora</taxon>
    </lineage>
</organism>
<dbReference type="Gene3D" id="1.50.40.10">
    <property type="entry name" value="Mitochondrial carrier domain"/>
    <property type="match status" value="1"/>
</dbReference>
<dbReference type="EMBL" id="BSXW01000263">
    <property type="protein sequence ID" value="GMF16843.1"/>
    <property type="molecule type" value="Genomic_DNA"/>
</dbReference>
<dbReference type="InterPro" id="IPR051028">
    <property type="entry name" value="Mito_Solute_Carrier"/>
</dbReference>
<gene>
    <name evidence="13" type="ORF">Plil01_000607900</name>
</gene>
<dbReference type="SUPFAM" id="SSF103506">
    <property type="entry name" value="Mitochondrial carrier"/>
    <property type="match status" value="1"/>
</dbReference>
<evidence type="ECO:0000256" key="10">
    <source>
        <dbReference type="SAM" id="MobiDB-lite"/>
    </source>
</evidence>
<evidence type="ECO:0000256" key="4">
    <source>
        <dbReference type="ARBA" id="ARBA00022792"/>
    </source>
</evidence>
<feature type="repeat" description="Solcar" evidence="8">
    <location>
        <begin position="175"/>
        <end position="258"/>
    </location>
</feature>
<keyword evidence="9" id="KW-0813">Transport</keyword>
<dbReference type="Pfam" id="PF06916">
    <property type="entry name" value="FAM210A-B_dom"/>
    <property type="match status" value="1"/>
</dbReference>
<evidence type="ECO:0000256" key="7">
    <source>
        <dbReference type="ARBA" id="ARBA00023136"/>
    </source>
</evidence>
<evidence type="ECO:0000256" key="9">
    <source>
        <dbReference type="RuleBase" id="RU000488"/>
    </source>
</evidence>
<keyword evidence="4" id="KW-0999">Mitochondrion inner membrane</keyword>
<evidence type="ECO:0000256" key="1">
    <source>
        <dbReference type="ARBA" id="ARBA00004448"/>
    </source>
</evidence>
<feature type="domain" description="DUF1279" evidence="12">
    <location>
        <begin position="6"/>
        <end position="40"/>
    </location>
</feature>
<name>A0A9W6TN94_9STRA</name>
<dbReference type="GO" id="GO:0022857">
    <property type="term" value="F:transmembrane transporter activity"/>
    <property type="evidence" value="ECO:0007669"/>
    <property type="project" value="TreeGrafter"/>
</dbReference>
<feature type="compositionally biased region" description="Acidic residues" evidence="10">
    <location>
        <begin position="134"/>
        <end position="144"/>
    </location>
</feature>
<feature type="region of interest" description="Disordered" evidence="10">
    <location>
        <begin position="120"/>
        <end position="163"/>
    </location>
</feature>
<dbReference type="InterPro" id="IPR018108">
    <property type="entry name" value="MCP_transmembrane"/>
</dbReference>
<feature type="compositionally biased region" description="Low complexity" evidence="10">
    <location>
        <begin position="145"/>
        <end position="163"/>
    </location>
</feature>
<dbReference type="PROSITE" id="PS50920">
    <property type="entry name" value="SOLCAR"/>
    <property type="match status" value="1"/>
</dbReference>
<comment type="subcellular location">
    <subcellularLocation>
        <location evidence="1">Mitochondrion inner membrane</location>
        <topology evidence="1">Multi-pass membrane protein</topology>
    </subcellularLocation>
</comment>
<dbReference type="PANTHER" id="PTHR45678:SF9">
    <property type="entry name" value="CALCIUM-BINDING MITOCHONDRIAL CARRIER PROTEIN ARALAR1"/>
    <property type="match status" value="1"/>
</dbReference>
<accession>A0A9W6TN94</accession>
<dbReference type="InterPro" id="IPR009688">
    <property type="entry name" value="FAM210A/B-like_dom"/>
</dbReference>
<keyword evidence="6" id="KW-0496">Mitochondrion</keyword>
<evidence type="ECO:0000256" key="5">
    <source>
        <dbReference type="ARBA" id="ARBA00022989"/>
    </source>
</evidence>
<comment type="similarity">
    <text evidence="2 9">Belongs to the mitochondrial carrier (TC 2.A.29) family.</text>
</comment>
<evidence type="ECO:0000256" key="3">
    <source>
        <dbReference type="ARBA" id="ARBA00022692"/>
    </source>
</evidence>
<keyword evidence="14" id="KW-1185">Reference proteome</keyword>
<evidence type="ECO:0000313" key="14">
    <source>
        <dbReference type="Proteomes" id="UP001165083"/>
    </source>
</evidence>
<dbReference type="PANTHER" id="PTHR45678">
    <property type="entry name" value="MITOCHONDRIAL 2-OXODICARBOXYLATE CARRIER 1-RELATED"/>
    <property type="match status" value="1"/>
</dbReference>
<evidence type="ECO:0000259" key="12">
    <source>
        <dbReference type="Pfam" id="PF06916"/>
    </source>
</evidence>
<protein>
    <submittedName>
        <fullName evidence="13">Unnamed protein product</fullName>
    </submittedName>
</protein>
<evidence type="ECO:0000313" key="13">
    <source>
        <dbReference type="EMBL" id="GMF16843.1"/>
    </source>
</evidence>
<dbReference type="Pfam" id="PF00153">
    <property type="entry name" value="Mito_carr"/>
    <property type="match status" value="1"/>
</dbReference>
<keyword evidence="7 8" id="KW-0472">Membrane</keyword>